<protein>
    <submittedName>
        <fullName evidence="1">Uncharacterized protein</fullName>
    </submittedName>
</protein>
<comment type="caution">
    <text evidence="1">The sequence shown here is derived from an EMBL/GenBank/DDBJ whole genome shotgun (WGS) entry which is preliminary data.</text>
</comment>
<evidence type="ECO:0000313" key="2">
    <source>
        <dbReference type="Proteomes" id="UP000006457"/>
    </source>
</evidence>
<accession>I3DGP3</accession>
<dbReference type="PATRIC" id="fig|1095749.3.peg.615"/>
<dbReference type="Proteomes" id="UP000006457">
    <property type="component" value="Unassembled WGS sequence"/>
</dbReference>
<name>I3DGP3_9PAST</name>
<evidence type="ECO:0000313" key="1">
    <source>
        <dbReference type="EMBL" id="EIJ70886.1"/>
    </source>
</evidence>
<keyword evidence="2" id="KW-1185">Reference proteome</keyword>
<gene>
    <name evidence="1" type="ORF">HMPREF1052_2143</name>
</gene>
<dbReference type="EMBL" id="AJSX01000013">
    <property type="protein sequence ID" value="EIJ70886.1"/>
    <property type="molecule type" value="Genomic_DNA"/>
</dbReference>
<reference evidence="1 2" key="1">
    <citation type="submission" date="2012-03" db="EMBL/GenBank/DDBJ databases">
        <authorList>
            <person name="Harkins D.M."/>
            <person name="Madupu R."/>
            <person name="Durkin A.S."/>
            <person name="Torralba M."/>
            <person name="Methe B."/>
            <person name="Sutton G.G."/>
            <person name="Nelson K.E."/>
        </authorList>
    </citation>
    <scope>NUCLEOTIDE SEQUENCE [LARGE SCALE GENOMIC DNA]</scope>
    <source>
        <strain evidence="1 2">CCUG 2042</strain>
    </source>
</reference>
<dbReference type="AlphaFoldDB" id="I3DGP3"/>
<organism evidence="1 2">
    <name type="scientific">Pasteurella bettyae CCUG 2042</name>
    <dbReference type="NCBI Taxonomy" id="1095749"/>
    <lineage>
        <taxon>Bacteria</taxon>
        <taxon>Pseudomonadati</taxon>
        <taxon>Pseudomonadota</taxon>
        <taxon>Gammaproteobacteria</taxon>
        <taxon>Pasteurellales</taxon>
        <taxon>Pasteurellaceae</taxon>
        <taxon>Pasteurella</taxon>
    </lineage>
</organism>
<sequence length="48" mass="5446">MRLNIAQVFIENDFKSDSVCLGIKVRLIFKNFDHLLPDGTAVIQKLAN</sequence>
<proteinExistence type="predicted"/>